<proteinExistence type="predicted"/>
<feature type="compositionally biased region" description="Basic residues" evidence="1">
    <location>
        <begin position="95"/>
        <end position="112"/>
    </location>
</feature>
<keyword evidence="3" id="KW-1185">Reference proteome</keyword>
<gene>
    <name evidence="2" type="ORF">GCM10007924_17260</name>
</gene>
<name>A0ABQ5U5P9_9PROT</name>
<evidence type="ECO:0000313" key="2">
    <source>
        <dbReference type="EMBL" id="GLQ06505.1"/>
    </source>
</evidence>
<comment type="caution">
    <text evidence="2">The sequence shown here is derived from an EMBL/GenBank/DDBJ whole genome shotgun (WGS) entry which is preliminary data.</text>
</comment>
<reference evidence="2" key="1">
    <citation type="journal article" date="2014" name="Int. J. Syst. Evol. Microbiol.">
        <title>Complete genome of a new Firmicutes species belonging to the dominant human colonic microbiota ('Ruminococcus bicirculans') reveals two chromosomes and a selective capacity to utilize plant glucans.</title>
        <authorList>
            <consortium name="NISC Comparative Sequencing Program"/>
            <person name="Wegmann U."/>
            <person name="Louis P."/>
            <person name="Goesmann A."/>
            <person name="Henrissat B."/>
            <person name="Duncan S.H."/>
            <person name="Flint H.J."/>
        </authorList>
    </citation>
    <scope>NUCLEOTIDE SEQUENCE</scope>
    <source>
        <strain evidence="2">NBRC 103408</strain>
    </source>
</reference>
<feature type="region of interest" description="Disordered" evidence="1">
    <location>
        <begin position="85"/>
        <end position="121"/>
    </location>
</feature>
<dbReference type="EMBL" id="BSNF01000006">
    <property type="protein sequence ID" value="GLQ06505.1"/>
    <property type="molecule type" value="Genomic_DNA"/>
</dbReference>
<evidence type="ECO:0000256" key="1">
    <source>
        <dbReference type="SAM" id="MobiDB-lite"/>
    </source>
</evidence>
<accession>A0ABQ5U5P9</accession>
<organism evidence="2 3">
    <name type="scientific">Sneathiella chinensis</name>
    <dbReference type="NCBI Taxonomy" id="349750"/>
    <lineage>
        <taxon>Bacteria</taxon>
        <taxon>Pseudomonadati</taxon>
        <taxon>Pseudomonadota</taxon>
        <taxon>Alphaproteobacteria</taxon>
        <taxon>Sneathiellales</taxon>
        <taxon>Sneathiellaceae</taxon>
        <taxon>Sneathiella</taxon>
    </lineage>
</organism>
<protein>
    <submittedName>
        <fullName evidence="2">Uncharacterized protein</fullName>
    </submittedName>
</protein>
<dbReference type="Proteomes" id="UP001161409">
    <property type="component" value="Unassembled WGS sequence"/>
</dbReference>
<reference evidence="2" key="2">
    <citation type="submission" date="2023-01" db="EMBL/GenBank/DDBJ databases">
        <title>Draft genome sequence of Sneathiella chinensis strain NBRC 103408.</title>
        <authorList>
            <person name="Sun Q."/>
            <person name="Mori K."/>
        </authorList>
    </citation>
    <scope>NUCLEOTIDE SEQUENCE</scope>
    <source>
        <strain evidence="2">NBRC 103408</strain>
    </source>
</reference>
<dbReference type="RefSeq" id="WP_169560616.1">
    <property type="nucleotide sequence ID" value="NZ_BSNF01000006.1"/>
</dbReference>
<evidence type="ECO:0000313" key="3">
    <source>
        <dbReference type="Proteomes" id="UP001161409"/>
    </source>
</evidence>
<sequence length="121" mass="13468">MQDFSVHTAGFAALTLSEILLQECLMKGVLTEEEVRRVLTAAARRHEDAASGDAERVDMNMEAARLIRHMQSGLVPLFERLAEQQAHQKATAEQKRKKAKKKKRKAAKRRAKSGLETGKAG</sequence>